<evidence type="ECO:0000256" key="3">
    <source>
        <dbReference type="PROSITE-ProRule" id="PRU00285"/>
    </source>
</evidence>
<evidence type="ECO:0000256" key="4">
    <source>
        <dbReference type="RuleBase" id="RU003616"/>
    </source>
</evidence>
<evidence type="ECO:0000313" key="6">
    <source>
        <dbReference type="EMBL" id="CUX96379.1"/>
    </source>
</evidence>
<protein>
    <submittedName>
        <fullName evidence="6">Small heat shock protein IbpB</fullName>
    </submittedName>
</protein>
<dbReference type="PATRIC" id="fig|1778263.3.peg.572"/>
<dbReference type="InterPro" id="IPR002068">
    <property type="entry name" value="A-crystallin/Hsp20_dom"/>
</dbReference>
<dbReference type="AlphaFoldDB" id="A0A143WU46"/>
<feature type="domain" description="SHSP" evidence="5">
    <location>
        <begin position="34"/>
        <end position="153"/>
    </location>
</feature>
<proteinExistence type="inferred from homology"/>
<dbReference type="PROSITE" id="PS01031">
    <property type="entry name" value="SHSP"/>
    <property type="match status" value="1"/>
</dbReference>
<dbReference type="Proteomes" id="UP000095477">
    <property type="component" value="Plasmid III"/>
</dbReference>
<dbReference type="RefSeq" id="WP_067568341.1">
    <property type="nucleotide sequence ID" value="NZ_LN999837.1"/>
</dbReference>
<reference evidence="7" key="1">
    <citation type="submission" date="2016-01" db="EMBL/GenBank/DDBJ databases">
        <authorList>
            <person name="Husnik F."/>
        </authorList>
    </citation>
    <scope>NUCLEOTIDE SEQUENCE [LARGE SCALE GENOMIC DNA]</scope>
    <source>
        <plasmid evidence="7">iii</plasmid>
    </source>
</reference>
<dbReference type="Gene3D" id="2.60.40.790">
    <property type="match status" value="1"/>
</dbReference>
<dbReference type="KEGG" id="hed:TPER_HE00004_III"/>
<keyword evidence="1 6" id="KW-0346">Stress response</keyword>
<dbReference type="EMBL" id="LN999837">
    <property type="protein sequence ID" value="CUX96379.1"/>
    <property type="molecule type" value="Genomic_DNA"/>
</dbReference>
<evidence type="ECO:0000259" key="5">
    <source>
        <dbReference type="PROSITE" id="PS01031"/>
    </source>
</evidence>
<dbReference type="OrthoDB" id="6462033at2"/>
<gene>
    <name evidence="6" type="primary">ibpB</name>
    <name evidence="6" type="ORF">TPER_HE00004</name>
</gene>
<dbReference type="CDD" id="cd06470">
    <property type="entry name" value="ACD_IbpA-B_like"/>
    <property type="match status" value="1"/>
</dbReference>
<evidence type="ECO:0000256" key="1">
    <source>
        <dbReference type="ARBA" id="ARBA00023016"/>
    </source>
</evidence>
<evidence type="ECO:0000256" key="2">
    <source>
        <dbReference type="ARBA" id="ARBA00023186"/>
    </source>
</evidence>
<dbReference type="InterPro" id="IPR037913">
    <property type="entry name" value="ACD_IbpA/B"/>
</dbReference>
<dbReference type="InterPro" id="IPR008978">
    <property type="entry name" value="HSP20-like_chaperone"/>
</dbReference>
<accession>A0A143WU46</accession>
<organism evidence="6 7">
    <name type="scientific">Candidatus Hoaglandella endobia</name>
    <dbReference type="NCBI Taxonomy" id="1778263"/>
    <lineage>
        <taxon>Bacteria</taxon>
        <taxon>Pseudomonadati</taxon>
        <taxon>Pseudomonadota</taxon>
        <taxon>Gammaproteobacteria</taxon>
        <taxon>Enterobacterales</taxon>
        <taxon>Enterobacteriaceae</taxon>
        <taxon>Candidatus Hoaglandella</taxon>
    </lineage>
</organism>
<evidence type="ECO:0000313" key="7">
    <source>
        <dbReference type="Proteomes" id="UP000095477"/>
    </source>
</evidence>
<dbReference type="Pfam" id="PF00011">
    <property type="entry name" value="HSP20"/>
    <property type="match status" value="1"/>
</dbReference>
<comment type="similarity">
    <text evidence="3 4">Belongs to the small heat shock protein (HSP20) family.</text>
</comment>
<name>A0A143WU46_9ENTR</name>
<keyword evidence="7" id="KW-1185">Reference proteome</keyword>
<sequence length="165" mass="18780">MAYRSFSLIPTLSNNLLSDRFTQMDNLFSRLTGEKPLGETPAYNLLQKDKEHYEMTVSVPGYKQDELDISVLNNQLTISGKPKVEETDATEEKDGIKWLHQGIMRRSDFSLSFSLEHRITIHQANLEKGLLTLKFTYDIPEKEKPQKIAIGGQNESGRVLEHNAA</sequence>
<dbReference type="PANTHER" id="PTHR47062:SF1">
    <property type="entry name" value="SMALL HEAT SHOCK PROTEIN IBPA"/>
    <property type="match status" value="1"/>
</dbReference>
<dbReference type="SUPFAM" id="SSF49764">
    <property type="entry name" value="HSP20-like chaperones"/>
    <property type="match status" value="1"/>
</dbReference>
<keyword evidence="2" id="KW-0143">Chaperone</keyword>
<dbReference type="PANTHER" id="PTHR47062">
    <property type="match status" value="1"/>
</dbReference>